<evidence type="ECO:0000256" key="4">
    <source>
        <dbReference type="ARBA" id="ARBA00022989"/>
    </source>
</evidence>
<keyword evidence="4 7" id="KW-1133">Transmembrane helix</keyword>
<evidence type="ECO:0000256" key="6">
    <source>
        <dbReference type="RuleBase" id="RU003942"/>
    </source>
</evidence>
<name>A0A0D1JU22_9LACO</name>
<evidence type="ECO:0000313" key="8">
    <source>
        <dbReference type="EMBL" id="KIU24753.1"/>
    </source>
</evidence>
<dbReference type="Gene3D" id="1.10.3730.20">
    <property type="match status" value="1"/>
</dbReference>
<evidence type="ECO:0000313" key="9">
    <source>
        <dbReference type="Proteomes" id="UP000032289"/>
    </source>
</evidence>
<comment type="subcellular location">
    <subcellularLocation>
        <location evidence="1 6">Cell membrane</location>
        <topology evidence="1 6">Multi-pass membrane protein</topology>
    </subcellularLocation>
</comment>
<comment type="similarity">
    <text evidence="6">Belongs to the drug/metabolite transporter (DMT) superfamily. Small multidrug resistance (SMR) (TC 2.A.7.1) family.</text>
</comment>
<keyword evidence="2" id="KW-1003">Cell membrane</keyword>
<dbReference type="Pfam" id="PF00893">
    <property type="entry name" value="Multi_Drug_Res"/>
    <property type="match status" value="1"/>
</dbReference>
<feature type="transmembrane region" description="Helical" evidence="7">
    <location>
        <begin position="61"/>
        <end position="80"/>
    </location>
</feature>
<keyword evidence="5 7" id="KW-0472">Membrane</keyword>
<dbReference type="InterPro" id="IPR037185">
    <property type="entry name" value="EmrE-like"/>
</dbReference>
<evidence type="ECO:0000256" key="1">
    <source>
        <dbReference type="ARBA" id="ARBA00004651"/>
    </source>
</evidence>
<gene>
    <name evidence="8" type="primary">ykkC_1</name>
    <name evidence="8" type="ORF">ab3b_01105</name>
</gene>
<evidence type="ECO:0000256" key="3">
    <source>
        <dbReference type="ARBA" id="ARBA00022692"/>
    </source>
</evidence>
<sequence length="108" mass="11701">MTLLRNPWLKVAAAVVFEPMWVLGMKHADNIWMTGLTIFALIASFFMLLKASDELPVGIVYAIFVGLGTVATIIANWAFYGESLGVVQLGLIAALLFGVIGLKLMEDA</sequence>
<dbReference type="PANTHER" id="PTHR30561:SF7">
    <property type="entry name" value="GUANIDINIUM EFFLUX SYSTEM SUBUNIT GDNC-RELATED"/>
    <property type="match status" value="1"/>
</dbReference>
<dbReference type="GO" id="GO:0005886">
    <property type="term" value="C:plasma membrane"/>
    <property type="evidence" value="ECO:0007669"/>
    <property type="project" value="UniProtKB-SubCell"/>
</dbReference>
<dbReference type="SUPFAM" id="SSF103481">
    <property type="entry name" value="Multidrug resistance efflux transporter EmrE"/>
    <property type="match status" value="1"/>
</dbReference>
<comment type="caution">
    <text evidence="8">The sequence shown here is derived from an EMBL/GenBank/DDBJ whole genome shotgun (WGS) entry which is preliminary data.</text>
</comment>
<proteinExistence type="inferred from homology"/>
<evidence type="ECO:0000256" key="2">
    <source>
        <dbReference type="ARBA" id="ARBA00022475"/>
    </source>
</evidence>
<dbReference type="GO" id="GO:0022857">
    <property type="term" value="F:transmembrane transporter activity"/>
    <property type="evidence" value="ECO:0007669"/>
    <property type="project" value="InterPro"/>
</dbReference>
<protein>
    <submittedName>
        <fullName evidence="8">YkkC_1 protein</fullName>
    </submittedName>
</protein>
<dbReference type="EMBL" id="JWHT01000027">
    <property type="protein sequence ID" value="KIU24753.1"/>
    <property type="molecule type" value="Genomic_DNA"/>
</dbReference>
<reference evidence="8 9" key="1">
    <citation type="journal article" date="2015" name="Microbiology (Mosc.)">
        <title>Genomics of the Weissella cibaria species with an examination of its metabolic traits.</title>
        <authorList>
            <person name="Lynch K.M."/>
            <person name="Lucid A."/>
            <person name="Arendt E.K."/>
            <person name="Sleator R.D."/>
            <person name="Lucey B."/>
            <person name="Coffey A."/>
        </authorList>
    </citation>
    <scope>NUCLEOTIDE SEQUENCE [LARGE SCALE GENOMIC DNA]</scope>
    <source>
        <strain evidence="8 9">AB3b</strain>
    </source>
</reference>
<accession>A0A0D1JU22</accession>
<dbReference type="InterPro" id="IPR000390">
    <property type="entry name" value="Small_drug/metabolite_transptr"/>
</dbReference>
<feature type="transmembrane region" description="Helical" evidence="7">
    <location>
        <begin position="31"/>
        <end position="49"/>
    </location>
</feature>
<dbReference type="PANTHER" id="PTHR30561">
    <property type="entry name" value="SMR FAMILY PROTON-DEPENDENT DRUG EFFLUX TRANSPORTER SUGE"/>
    <property type="match status" value="1"/>
</dbReference>
<feature type="transmembrane region" description="Helical" evidence="7">
    <location>
        <begin position="86"/>
        <end position="105"/>
    </location>
</feature>
<keyword evidence="3 6" id="KW-0812">Transmembrane</keyword>
<dbReference type="Proteomes" id="UP000032289">
    <property type="component" value="Unassembled WGS sequence"/>
</dbReference>
<organism evidence="8 9">
    <name type="scientific">Weissella cibaria</name>
    <dbReference type="NCBI Taxonomy" id="137591"/>
    <lineage>
        <taxon>Bacteria</taxon>
        <taxon>Bacillati</taxon>
        <taxon>Bacillota</taxon>
        <taxon>Bacilli</taxon>
        <taxon>Lactobacillales</taxon>
        <taxon>Lactobacillaceae</taxon>
        <taxon>Weissella</taxon>
    </lineage>
</organism>
<evidence type="ECO:0000256" key="5">
    <source>
        <dbReference type="ARBA" id="ARBA00023136"/>
    </source>
</evidence>
<evidence type="ECO:0000256" key="7">
    <source>
        <dbReference type="SAM" id="Phobius"/>
    </source>
</evidence>
<dbReference type="InterPro" id="IPR045324">
    <property type="entry name" value="Small_multidrug_res"/>
</dbReference>
<dbReference type="PATRIC" id="fig|137591.24.peg.1081"/>
<dbReference type="AlphaFoldDB" id="A0A0D1JU22"/>